<keyword evidence="2" id="KW-1185">Reference proteome</keyword>
<evidence type="ECO:0000313" key="2">
    <source>
        <dbReference type="Proteomes" id="UP000275078"/>
    </source>
</evidence>
<organism evidence="1 2">
    <name type="scientific">Ascobolus immersus RN42</name>
    <dbReference type="NCBI Taxonomy" id="1160509"/>
    <lineage>
        <taxon>Eukaryota</taxon>
        <taxon>Fungi</taxon>
        <taxon>Dikarya</taxon>
        <taxon>Ascomycota</taxon>
        <taxon>Pezizomycotina</taxon>
        <taxon>Pezizomycetes</taxon>
        <taxon>Pezizales</taxon>
        <taxon>Ascobolaceae</taxon>
        <taxon>Ascobolus</taxon>
    </lineage>
</organism>
<proteinExistence type="predicted"/>
<sequence length="477" mass="55322">MVEPTTPINSPFDLPSELQLNILLECCDSYDSLITTIDTNPDFRPLLYRFPFTILSHIVRREIELFADADCKEPAKDKNHHDNGRSIGIHALLLLCNPIFGISQEDEHVCAFLQEAERVRKECSAEGELRAWLRWLNGQIPEYRRSYRTLNLDPIDPSMKSDSDDSLILTKEIVDMMIETHQVFSVLYEDFVADELKRITHDVVLESFVGSRAIDNGARSYPGPATKEQVADVLKDFPTIKEAHSMPVSETEKHKIYQDFMWGYFNHLAFSKGLFTLRADFEPECTIDQSIALEPPADAKPVRVWPDTERLRGEAVSLLEHGLLQSCLVAGWDYLLIPGRSYRPRGAHLIERTSPFTLMTELRPFLEPPGSQMTDEEKLQAIIKYCPPRRITYDWQTGHTSRPEDLRRERLDWIMANCVGQTINQEGGDPRYERGDFEIWDDTRLAMWEFKMEELTDEVWKTHEDFWGRHSNHSRFQ</sequence>
<name>A0A3N4ICZ7_ASCIM</name>
<accession>A0A3N4ICZ7</accession>
<dbReference type="AlphaFoldDB" id="A0A3N4ICZ7"/>
<protein>
    <submittedName>
        <fullName evidence="1">Uncharacterized protein</fullName>
    </submittedName>
</protein>
<evidence type="ECO:0000313" key="1">
    <source>
        <dbReference type="EMBL" id="RPA83337.1"/>
    </source>
</evidence>
<reference evidence="1 2" key="1">
    <citation type="journal article" date="2018" name="Nat. Ecol. Evol.">
        <title>Pezizomycetes genomes reveal the molecular basis of ectomycorrhizal truffle lifestyle.</title>
        <authorList>
            <person name="Murat C."/>
            <person name="Payen T."/>
            <person name="Noel B."/>
            <person name="Kuo A."/>
            <person name="Morin E."/>
            <person name="Chen J."/>
            <person name="Kohler A."/>
            <person name="Krizsan K."/>
            <person name="Balestrini R."/>
            <person name="Da Silva C."/>
            <person name="Montanini B."/>
            <person name="Hainaut M."/>
            <person name="Levati E."/>
            <person name="Barry K.W."/>
            <person name="Belfiori B."/>
            <person name="Cichocki N."/>
            <person name="Clum A."/>
            <person name="Dockter R.B."/>
            <person name="Fauchery L."/>
            <person name="Guy J."/>
            <person name="Iotti M."/>
            <person name="Le Tacon F."/>
            <person name="Lindquist E.A."/>
            <person name="Lipzen A."/>
            <person name="Malagnac F."/>
            <person name="Mello A."/>
            <person name="Molinier V."/>
            <person name="Miyauchi S."/>
            <person name="Poulain J."/>
            <person name="Riccioni C."/>
            <person name="Rubini A."/>
            <person name="Sitrit Y."/>
            <person name="Splivallo R."/>
            <person name="Traeger S."/>
            <person name="Wang M."/>
            <person name="Zifcakova L."/>
            <person name="Wipf D."/>
            <person name="Zambonelli A."/>
            <person name="Paolocci F."/>
            <person name="Nowrousian M."/>
            <person name="Ottonello S."/>
            <person name="Baldrian P."/>
            <person name="Spatafora J.W."/>
            <person name="Henrissat B."/>
            <person name="Nagy L.G."/>
            <person name="Aury J.M."/>
            <person name="Wincker P."/>
            <person name="Grigoriev I.V."/>
            <person name="Bonfante P."/>
            <person name="Martin F.M."/>
        </authorList>
    </citation>
    <scope>NUCLEOTIDE SEQUENCE [LARGE SCALE GENOMIC DNA]</scope>
    <source>
        <strain evidence="1 2">RN42</strain>
    </source>
</reference>
<dbReference type="EMBL" id="ML119665">
    <property type="protein sequence ID" value="RPA83337.1"/>
    <property type="molecule type" value="Genomic_DNA"/>
</dbReference>
<dbReference type="Proteomes" id="UP000275078">
    <property type="component" value="Unassembled WGS sequence"/>
</dbReference>
<gene>
    <name evidence="1" type="ORF">BJ508DRAFT_360553</name>
</gene>